<keyword evidence="3" id="KW-1185">Reference proteome</keyword>
<evidence type="ECO:0000313" key="3">
    <source>
        <dbReference type="Proteomes" id="UP000320386"/>
    </source>
</evidence>
<protein>
    <recommendedName>
        <fullName evidence="1">Retropepsin-like aspartic endopeptidase domain-containing protein</fullName>
    </recommendedName>
</protein>
<dbReference type="InterPro" id="IPR008503">
    <property type="entry name" value="Asp_endopeptidase"/>
</dbReference>
<dbReference type="Gene3D" id="2.40.70.10">
    <property type="entry name" value="Acid Proteases"/>
    <property type="match status" value="1"/>
</dbReference>
<dbReference type="OrthoDB" id="9782977at2"/>
<organism evidence="2 3">
    <name type="scientific">Mucisphaera calidilacus</name>
    <dbReference type="NCBI Taxonomy" id="2527982"/>
    <lineage>
        <taxon>Bacteria</taxon>
        <taxon>Pseudomonadati</taxon>
        <taxon>Planctomycetota</taxon>
        <taxon>Phycisphaerae</taxon>
        <taxon>Phycisphaerales</taxon>
        <taxon>Phycisphaeraceae</taxon>
        <taxon>Mucisphaera</taxon>
    </lineage>
</organism>
<dbReference type="EMBL" id="CP036280">
    <property type="protein sequence ID" value="QDU72228.1"/>
    <property type="molecule type" value="Genomic_DNA"/>
</dbReference>
<feature type="domain" description="Retropepsin-like aspartic endopeptidase" evidence="1">
    <location>
        <begin position="11"/>
        <end position="142"/>
    </location>
</feature>
<dbReference type="PANTHER" id="PTHR38037">
    <property type="entry name" value="ZN_PROTEASE DOMAIN-CONTAINING PROTEIN"/>
    <property type="match status" value="1"/>
</dbReference>
<accession>A0A518BZ32</accession>
<dbReference type="PANTHER" id="PTHR38037:SF2">
    <property type="entry name" value="ATP-DEPENDENT ZINC PROTEASE DOMAIN-CONTAINING PROTEIN-RELATED"/>
    <property type="match status" value="1"/>
</dbReference>
<dbReference type="Pfam" id="PF05618">
    <property type="entry name" value="Zn_protease"/>
    <property type="match status" value="1"/>
</dbReference>
<sequence>MPEPTHQLITIGWREYVALPEWGITRLRAKIDTGARTSAIDVPEIEELPDDRIRFEVVLNHGPRRRARIVEADVVRTTKVKPSTGEKQERIVCQTPMILAGQTTSIEISLVCRRRMQSRMLVGRSALAEHFLVDAARTFLHPPASGVRP</sequence>
<dbReference type="KEGG" id="mcad:Pan265_20920"/>
<dbReference type="SUPFAM" id="SSF50630">
    <property type="entry name" value="Acid proteases"/>
    <property type="match status" value="1"/>
</dbReference>
<evidence type="ECO:0000313" key="2">
    <source>
        <dbReference type="EMBL" id="QDU72228.1"/>
    </source>
</evidence>
<reference evidence="2 3" key="1">
    <citation type="submission" date="2019-02" db="EMBL/GenBank/DDBJ databases">
        <title>Deep-cultivation of Planctomycetes and their phenomic and genomic characterization uncovers novel biology.</title>
        <authorList>
            <person name="Wiegand S."/>
            <person name="Jogler M."/>
            <person name="Boedeker C."/>
            <person name="Pinto D."/>
            <person name="Vollmers J."/>
            <person name="Rivas-Marin E."/>
            <person name="Kohn T."/>
            <person name="Peeters S.H."/>
            <person name="Heuer A."/>
            <person name="Rast P."/>
            <person name="Oberbeckmann S."/>
            <person name="Bunk B."/>
            <person name="Jeske O."/>
            <person name="Meyerdierks A."/>
            <person name="Storesund J.E."/>
            <person name="Kallscheuer N."/>
            <person name="Luecker S."/>
            <person name="Lage O.M."/>
            <person name="Pohl T."/>
            <person name="Merkel B.J."/>
            <person name="Hornburger P."/>
            <person name="Mueller R.-W."/>
            <person name="Bruemmer F."/>
            <person name="Labrenz M."/>
            <person name="Spormann A.M."/>
            <person name="Op den Camp H."/>
            <person name="Overmann J."/>
            <person name="Amann R."/>
            <person name="Jetten M.S.M."/>
            <person name="Mascher T."/>
            <person name="Medema M.H."/>
            <person name="Devos D.P."/>
            <person name="Kaster A.-K."/>
            <person name="Ovreas L."/>
            <person name="Rohde M."/>
            <person name="Galperin M.Y."/>
            <person name="Jogler C."/>
        </authorList>
    </citation>
    <scope>NUCLEOTIDE SEQUENCE [LARGE SCALE GENOMIC DNA]</scope>
    <source>
        <strain evidence="2 3">Pan265</strain>
    </source>
</reference>
<proteinExistence type="predicted"/>
<dbReference type="AlphaFoldDB" id="A0A518BZ32"/>
<dbReference type="InterPro" id="IPR021109">
    <property type="entry name" value="Peptidase_aspartic_dom_sf"/>
</dbReference>
<gene>
    <name evidence="2" type="ORF">Pan265_20920</name>
</gene>
<dbReference type="RefSeq" id="WP_145446398.1">
    <property type="nucleotide sequence ID" value="NZ_CP036280.1"/>
</dbReference>
<evidence type="ECO:0000259" key="1">
    <source>
        <dbReference type="Pfam" id="PF05618"/>
    </source>
</evidence>
<name>A0A518BZ32_9BACT</name>
<dbReference type="Proteomes" id="UP000320386">
    <property type="component" value="Chromosome"/>
</dbReference>